<evidence type="ECO:0000313" key="4">
    <source>
        <dbReference type="Proteomes" id="UP000886885"/>
    </source>
</evidence>
<evidence type="ECO:0000256" key="2">
    <source>
        <dbReference type="SAM" id="SignalP"/>
    </source>
</evidence>
<name>A0A8X7YJN8_POPTO</name>
<gene>
    <name evidence="3" type="ORF">POTOM_045800</name>
</gene>
<dbReference type="Proteomes" id="UP000886885">
    <property type="component" value="Chromosome 13D"/>
</dbReference>
<feature type="signal peptide" evidence="2">
    <location>
        <begin position="1"/>
        <end position="20"/>
    </location>
</feature>
<organism evidence="3 4">
    <name type="scientific">Populus tomentosa</name>
    <name type="common">Chinese white poplar</name>
    <dbReference type="NCBI Taxonomy" id="118781"/>
    <lineage>
        <taxon>Eukaryota</taxon>
        <taxon>Viridiplantae</taxon>
        <taxon>Streptophyta</taxon>
        <taxon>Embryophyta</taxon>
        <taxon>Tracheophyta</taxon>
        <taxon>Spermatophyta</taxon>
        <taxon>Magnoliopsida</taxon>
        <taxon>eudicotyledons</taxon>
        <taxon>Gunneridae</taxon>
        <taxon>Pentapetalae</taxon>
        <taxon>rosids</taxon>
        <taxon>fabids</taxon>
        <taxon>Malpighiales</taxon>
        <taxon>Salicaceae</taxon>
        <taxon>Saliceae</taxon>
        <taxon>Populus</taxon>
    </lineage>
</organism>
<sequence>MPSNLQGLSFLVAMILKAIGPHPSYDSDDDYASDRAPLLKDDVHPPPYVVGNPVMGSRNNAWSVRVTEKRSPHDVAGVVKQFPEELETDVLAQQPYLID</sequence>
<keyword evidence="4" id="KW-1185">Reference proteome</keyword>
<dbReference type="AlphaFoldDB" id="A0A8X7YJN8"/>
<protein>
    <submittedName>
        <fullName evidence="3">Uncharacterized protein</fullName>
    </submittedName>
</protein>
<dbReference type="EMBL" id="JAAWWB010000026">
    <property type="protein sequence ID" value="KAG6751275.1"/>
    <property type="molecule type" value="Genomic_DNA"/>
</dbReference>
<comment type="caution">
    <text evidence="3">The sequence shown here is derived from an EMBL/GenBank/DDBJ whole genome shotgun (WGS) entry which is preliminary data.</text>
</comment>
<reference evidence="3" key="1">
    <citation type="journal article" date="2020" name="bioRxiv">
        <title>Hybrid origin of Populus tomentosa Carr. identified through genome sequencing and phylogenomic analysis.</title>
        <authorList>
            <person name="An X."/>
            <person name="Gao K."/>
            <person name="Chen Z."/>
            <person name="Li J."/>
            <person name="Yang X."/>
            <person name="Yang X."/>
            <person name="Zhou J."/>
            <person name="Guo T."/>
            <person name="Zhao T."/>
            <person name="Huang S."/>
            <person name="Miao D."/>
            <person name="Khan W.U."/>
            <person name="Rao P."/>
            <person name="Ye M."/>
            <person name="Lei B."/>
            <person name="Liao W."/>
            <person name="Wang J."/>
            <person name="Ji L."/>
            <person name="Li Y."/>
            <person name="Guo B."/>
            <person name="Mustafa N.S."/>
            <person name="Li S."/>
            <person name="Yun Q."/>
            <person name="Keller S.R."/>
            <person name="Mao J."/>
            <person name="Zhang R."/>
            <person name="Strauss S.H."/>
        </authorList>
    </citation>
    <scope>NUCLEOTIDE SEQUENCE</scope>
    <source>
        <strain evidence="3">GM15</strain>
        <tissue evidence="3">Leaf</tissue>
    </source>
</reference>
<proteinExistence type="predicted"/>
<feature type="region of interest" description="Disordered" evidence="1">
    <location>
        <begin position="26"/>
        <end position="54"/>
    </location>
</feature>
<accession>A0A8X7YJN8</accession>
<evidence type="ECO:0000256" key="1">
    <source>
        <dbReference type="SAM" id="MobiDB-lite"/>
    </source>
</evidence>
<keyword evidence="2" id="KW-0732">Signal</keyword>
<feature type="chain" id="PRO_5036479864" evidence="2">
    <location>
        <begin position="21"/>
        <end position="99"/>
    </location>
</feature>
<evidence type="ECO:0000313" key="3">
    <source>
        <dbReference type="EMBL" id="KAG6751275.1"/>
    </source>
</evidence>
<dbReference type="OrthoDB" id="1542002at2759"/>